<evidence type="ECO:0000313" key="1">
    <source>
        <dbReference type="EMBL" id="SCB79407.1"/>
    </source>
</evidence>
<reference evidence="3 4" key="1">
    <citation type="submission" date="2016-08" db="EMBL/GenBank/DDBJ databases">
        <authorList>
            <person name="Loux V."/>
            <person name="Rue O."/>
        </authorList>
    </citation>
    <scope>NUCLEOTIDE SEQUENCE [LARGE SCALE GENOMIC DNA]</scope>
    <source>
        <strain evidence="4">INRA Bc05-F1</strain>
        <strain evidence="2 3">WSBC_10311</strain>
    </source>
</reference>
<gene>
    <name evidence="1" type="ORF">BC05F1_00261</name>
    <name evidence="2" type="ORF">BC10311_00461</name>
</gene>
<evidence type="ECO:0000313" key="3">
    <source>
        <dbReference type="Proteomes" id="UP000195728"/>
    </source>
</evidence>
<organism evidence="1 4">
    <name type="scientific">Bacillus wiedmannii</name>
    <dbReference type="NCBI Taxonomy" id="1890302"/>
    <lineage>
        <taxon>Bacteria</taxon>
        <taxon>Bacillati</taxon>
        <taxon>Bacillota</taxon>
        <taxon>Bacilli</taxon>
        <taxon>Bacillales</taxon>
        <taxon>Bacillaceae</taxon>
        <taxon>Bacillus</taxon>
        <taxon>Bacillus cereus group</taxon>
    </lineage>
</organism>
<dbReference type="EMBL" id="FMBG01000009">
    <property type="protein sequence ID" value="SCB85689.1"/>
    <property type="molecule type" value="Genomic_DNA"/>
</dbReference>
<reference evidence="1" key="2">
    <citation type="submission" date="2016-08" db="EMBL/GenBank/DDBJ databases">
        <authorList>
            <person name="Seilhamer J.J."/>
        </authorList>
    </citation>
    <scope>NUCLEOTIDE SEQUENCE [LARGE SCALE GENOMIC DNA]</scope>
    <source>
        <strain evidence="1">INRA Bc05-F1</strain>
    </source>
</reference>
<dbReference type="Proteomes" id="UP000195728">
    <property type="component" value="Unassembled WGS sequence"/>
</dbReference>
<dbReference type="Proteomes" id="UP000196052">
    <property type="component" value="Unassembled WGS sequence"/>
</dbReference>
<sequence length="13" mass="1428">MAYRVSGGIEESE</sequence>
<protein>
    <submittedName>
        <fullName evidence="1">Uncharacterized protein</fullName>
    </submittedName>
</protein>
<proteinExistence type="predicted"/>
<evidence type="ECO:0000313" key="4">
    <source>
        <dbReference type="Proteomes" id="UP000196052"/>
    </source>
</evidence>
<name>A0A1C3ZAI8_9BACI</name>
<accession>A0A1C3ZAI8</accession>
<evidence type="ECO:0000313" key="2">
    <source>
        <dbReference type="EMBL" id="SCB85689.1"/>
    </source>
</evidence>
<dbReference type="EMBL" id="FMBE01000004">
    <property type="protein sequence ID" value="SCB79407.1"/>
    <property type="molecule type" value="Genomic_DNA"/>
</dbReference>